<keyword evidence="2" id="KW-1133">Transmembrane helix</keyword>
<dbReference type="SUPFAM" id="SSF55785">
    <property type="entry name" value="PYP-like sensor domain (PAS domain)"/>
    <property type="match status" value="1"/>
</dbReference>
<dbReference type="InterPro" id="IPR001610">
    <property type="entry name" value="PAC"/>
</dbReference>
<dbReference type="GO" id="GO:0003824">
    <property type="term" value="F:catalytic activity"/>
    <property type="evidence" value="ECO:0007669"/>
    <property type="project" value="UniProtKB-ARBA"/>
</dbReference>
<evidence type="ECO:0000259" key="3">
    <source>
        <dbReference type="PROSITE" id="PS50112"/>
    </source>
</evidence>
<dbReference type="FunFam" id="3.30.70.270:FF:000001">
    <property type="entry name" value="Diguanylate cyclase domain protein"/>
    <property type="match status" value="1"/>
</dbReference>
<feature type="domain" description="EAL" evidence="5">
    <location>
        <begin position="577"/>
        <end position="823"/>
    </location>
</feature>
<dbReference type="PANTHER" id="PTHR44757">
    <property type="entry name" value="DIGUANYLATE CYCLASE DGCP"/>
    <property type="match status" value="1"/>
</dbReference>
<dbReference type="CDD" id="cd00130">
    <property type="entry name" value="PAS"/>
    <property type="match status" value="1"/>
</dbReference>
<dbReference type="Gene3D" id="3.30.450.20">
    <property type="entry name" value="PAS domain"/>
    <property type="match status" value="1"/>
</dbReference>
<keyword evidence="2" id="KW-0812">Transmembrane</keyword>
<evidence type="ECO:0000313" key="9">
    <source>
        <dbReference type="Proteomes" id="UP000198500"/>
    </source>
</evidence>
<dbReference type="InterPro" id="IPR035965">
    <property type="entry name" value="PAS-like_dom_sf"/>
</dbReference>
<feature type="domain" description="PAS" evidence="3">
    <location>
        <begin position="272"/>
        <end position="317"/>
    </location>
</feature>
<evidence type="ECO:0000256" key="2">
    <source>
        <dbReference type="PROSITE-ProRule" id="PRU00244"/>
    </source>
</evidence>
<gene>
    <name evidence="8" type="ORF">SAMN05443545_106160</name>
</gene>
<dbReference type="CDD" id="cd01949">
    <property type="entry name" value="GGDEF"/>
    <property type="match status" value="1"/>
</dbReference>
<dbReference type="Pfam" id="PF00563">
    <property type="entry name" value="EAL"/>
    <property type="match status" value="1"/>
</dbReference>
<reference evidence="8 9" key="1">
    <citation type="submission" date="2016-10" db="EMBL/GenBank/DDBJ databases">
        <authorList>
            <person name="de Groot N.N."/>
        </authorList>
    </citation>
    <scope>NUCLEOTIDE SEQUENCE [LARGE SCALE GENOMIC DNA]</scope>
    <source>
        <strain evidence="8 9">DSM 19219</strain>
    </source>
</reference>
<dbReference type="SMART" id="SM00086">
    <property type="entry name" value="PAC"/>
    <property type="match status" value="1"/>
</dbReference>
<dbReference type="CDD" id="cd01948">
    <property type="entry name" value="EAL"/>
    <property type="match status" value="1"/>
</dbReference>
<dbReference type="InterPro" id="IPR052155">
    <property type="entry name" value="Biofilm_reg_signaling"/>
</dbReference>
<dbReference type="InterPro" id="IPR029787">
    <property type="entry name" value="Nucleotide_cyclase"/>
</dbReference>
<organism evidence="8 9">
    <name type="scientific">Aidingimonas halophila</name>
    <dbReference type="NCBI Taxonomy" id="574349"/>
    <lineage>
        <taxon>Bacteria</taxon>
        <taxon>Pseudomonadati</taxon>
        <taxon>Pseudomonadota</taxon>
        <taxon>Gammaproteobacteria</taxon>
        <taxon>Oceanospirillales</taxon>
        <taxon>Halomonadaceae</taxon>
        <taxon>Aidingimonas</taxon>
    </lineage>
</organism>
<feature type="transmembrane region" description="Helical" evidence="2">
    <location>
        <begin position="156"/>
        <end position="176"/>
    </location>
</feature>
<feature type="domain" description="PAC" evidence="4">
    <location>
        <begin position="345"/>
        <end position="398"/>
    </location>
</feature>
<feature type="domain" description="MHYT" evidence="7">
    <location>
        <begin position="19"/>
        <end position="220"/>
    </location>
</feature>
<feature type="domain" description="GGDEF" evidence="6">
    <location>
        <begin position="430"/>
        <end position="568"/>
    </location>
</feature>
<keyword evidence="2" id="KW-0472">Membrane</keyword>
<sequence>MIQIDDGSLAASLRLASSHDHILVLLSLLVAVLASYSGLLLATNMSLAWSRWRAAIKGIWLTLGATVMGYGIWGMHFIGMLAFELPRPVTYNHTITLISGLPAILACVLPLYLVLAKRRALPLHLLAGLGLGAGIGTMHFTGMAGMQVAATMHYDLSLLVLSLGFAVGISMLAMTVIRAGMGRATTQQFMTLRTTLTSACIFGVAVTSLHYTAMVAVNFYSQPFTTTNDAFLDTSWLATGVSTVAVILGLITIFSVLITRRLQNSAHLLHITHRQLTRAVEAIGDGVFLVDEHGHLLMCNDAFTRITGYRVDDVSGQVPSPLASLHHDHAFYAHLWDTVKRRGEWQGEIWDRRHNGTDYPARLTLSAIPYDDDENTLHFVGTLTDISERKAAAEEMERLAFQDSLTKVANRRLLLDHLQHALHNTSRTANRGALLLLDLDHFKQLNDTYGHDKGDLLLQQMAQRLTDAVRAGDTVCRLGGDEFVVLLENLGETLSLAISQAEQVGHKIIDTLLPTYDLDGLAYNITTSMGITIFSGEHECCDELLKQADLALYQSKEGGRNRLHFFDPDMQAAITRRHVMEQELDQALREQQFQLRFRPQFDNDGTWHAVAAFCYWNHPRRGLLAPSEFLGDIDKQEFQLTLSEWVLETACRQAHDWSHDPETAWLPIVVDIHATHLQQSGFVDDIKERLGPLLPSPSPLIIQVSERLVQQRTKQTLEILHRLAQAGIRISLSEFGQYGLPFSTLLELPIHQLSVNTDDDASYRTQLALTMARRLRYPLIANGVARQSCHSALVEQGFRYFQGSLISDPLLPMHLLEMITKDVKVS</sequence>
<evidence type="ECO:0000259" key="5">
    <source>
        <dbReference type="PROSITE" id="PS50883"/>
    </source>
</evidence>
<dbReference type="InterPro" id="IPR000014">
    <property type="entry name" value="PAS"/>
</dbReference>
<evidence type="ECO:0000259" key="7">
    <source>
        <dbReference type="PROSITE" id="PS50924"/>
    </source>
</evidence>
<dbReference type="RefSeq" id="WP_092570290.1">
    <property type="nucleotide sequence ID" value="NZ_BMXH01000005.1"/>
</dbReference>
<proteinExistence type="predicted"/>
<feature type="transmembrane region" description="Helical" evidence="2">
    <location>
        <begin position="196"/>
        <end position="216"/>
    </location>
</feature>
<dbReference type="PROSITE" id="PS50883">
    <property type="entry name" value="EAL"/>
    <property type="match status" value="1"/>
</dbReference>
<dbReference type="EMBL" id="FNNI01000006">
    <property type="protein sequence ID" value="SDX60046.1"/>
    <property type="molecule type" value="Genomic_DNA"/>
</dbReference>
<feature type="transmembrane region" description="Helical" evidence="2">
    <location>
        <begin position="22"/>
        <end position="47"/>
    </location>
</feature>
<dbReference type="SUPFAM" id="SSF55073">
    <property type="entry name" value="Nucleotide cyclase"/>
    <property type="match status" value="1"/>
</dbReference>
<dbReference type="AlphaFoldDB" id="A0A1H3D137"/>
<dbReference type="PROSITE" id="PS50887">
    <property type="entry name" value="GGDEF"/>
    <property type="match status" value="1"/>
</dbReference>
<dbReference type="OrthoDB" id="9816034at2"/>
<dbReference type="Gene3D" id="3.30.70.270">
    <property type="match status" value="1"/>
</dbReference>
<evidence type="ECO:0000313" key="8">
    <source>
        <dbReference type="EMBL" id="SDX60046.1"/>
    </source>
</evidence>
<dbReference type="STRING" id="574349.SAMN05443545_106160"/>
<dbReference type="Pfam" id="PF13426">
    <property type="entry name" value="PAS_9"/>
    <property type="match status" value="1"/>
</dbReference>
<evidence type="ECO:0000259" key="6">
    <source>
        <dbReference type="PROSITE" id="PS50887"/>
    </source>
</evidence>
<dbReference type="InterPro" id="IPR000160">
    <property type="entry name" value="GGDEF_dom"/>
</dbReference>
<feature type="transmembrane region" description="Helical" evidence="2">
    <location>
        <begin position="95"/>
        <end position="116"/>
    </location>
</feature>
<dbReference type="InterPro" id="IPR035919">
    <property type="entry name" value="EAL_sf"/>
</dbReference>
<keyword evidence="9" id="KW-1185">Reference proteome</keyword>
<dbReference type="SUPFAM" id="SSF141868">
    <property type="entry name" value="EAL domain-like"/>
    <property type="match status" value="1"/>
</dbReference>
<evidence type="ECO:0000259" key="4">
    <source>
        <dbReference type="PROSITE" id="PS50113"/>
    </source>
</evidence>
<dbReference type="PROSITE" id="PS50112">
    <property type="entry name" value="PAS"/>
    <property type="match status" value="1"/>
</dbReference>
<dbReference type="SMART" id="SM00267">
    <property type="entry name" value="GGDEF"/>
    <property type="match status" value="1"/>
</dbReference>
<dbReference type="InterPro" id="IPR000700">
    <property type="entry name" value="PAS-assoc_C"/>
</dbReference>
<dbReference type="SMART" id="SM00052">
    <property type="entry name" value="EAL"/>
    <property type="match status" value="1"/>
</dbReference>
<feature type="transmembrane region" description="Helical" evidence="2">
    <location>
        <begin position="59"/>
        <end position="83"/>
    </location>
</feature>
<dbReference type="InterPro" id="IPR043128">
    <property type="entry name" value="Rev_trsase/Diguanyl_cyclase"/>
</dbReference>
<dbReference type="Proteomes" id="UP000198500">
    <property type="component" value="Unassembled WGS sequence"/>
</dbReference>
<name>A0A1H3D137_9GAMM</name>
<feature type="transmembrane region" description="Helical" evidence="2">
    <location>
        <begin position="236"/>
        <end position="258"/>
    </location>
</feature>
<dbReference type="PROSITE" id="PS50113">
    <property type="entry name" value="PAC"/>
    <property type="match status" value="1"/>
</dbReference>
<dbReference type="GO" id="GO:0016020">
    <property type="term" value="C:membrane"/>
    <property type="evidence" value="ECO:0007669"/>
    <property type="project" value="UniProtKB-UniRule"/>
</dbReference>
<dbReference type="Pfam" id="PF00990">
    <property type="entry name" value="GGDEF"/>
    <property type="match status" value="1"/>
</dbReference>
<dbReference type="Pfam" id="PF03707">
    <property type="entry name" value="MHYT"/>
    <property type="match status" value="3"/>
</dbReference>
<dbReference type="InterPro" id="IPR001633">
    <property type="entry name" value="EAL_dom"/>
</dbReference>
<dbReference type="NCBIfam" id="TIGR00254">
    <property type="entry name" value="GGDEF"/>
    <property type="match status" value="1"/>
</dbReference>
<dbReference type="SMART" id="SM00091">
    <property type="entry name" value="PAS"/>
    <property type="match status" value="1"/>
</dbReference>
<dbReference type="Gene3D" id="3.20.20.450">
    <property type="entry name" value="EAL domain"/>
    <property type="match status" value="1"/>
</dbReference>
<protein>
    <submittedName>
        <fullName evidence="8">PAS domain S-box-containing protein/diguanylate cyclase (GGDEF) domain-containing protein</fullName>
    </submittedName>
</protein>
<comment type="cofactor">
    <cofactor evidence="1">
        <name>Mg(2+)</name>
        <dbReference type="ChEBI" id="CHEBI:18420"/>
    </cofactor>
</comment>
<dbReference type="PANTHER" id="PTHR44757:SF2">
    <property type="entry name" value="BIOFILM ARCHITECTURE MAINTENANCE PROTEIN MBAA"/>
    <property type="match status" value="1"/>
</dbReference>
<dbReference type="NCBIfam" id="TIGR00229">
    <property type="entry name" value="sensory_box"/>
    <property type="match status" value="1"/>
</dbReference>
<dbReference type="PROSITE" id="PS50924">
    <property type="entry name" value="MHYT"/>
    <property type="match status" value="1"/>
</dbReference>
<feature type="transmembrane region" description="Helical" evidence="2">
    <location>
        <begin position="123"/>
        <end position="144"/>
    </location>
</feature>
<evidence type="ECO:0000256" key="1">
    <source>
        <dbReference type="ARBA" id="ARBA00001946"/>
    </source>
</evidence>
<accession>A0A1H3D137</accession>
<dbReference type="InterPro" id="IPR005330">
    <property type="entry name" value="MHYT_dom"/>
</dbReference>